<reference evidence="2" key="1">
    <citation type="submission" date="2022-08" db="EMBL/GenBank/DDBJ databases">
        <title>Genome sequencing of akame (Lates japonicus).</title>
        <authorList>
            <person name="Hashiguchi Y."/>
            <person name="Takahashi H."/>
        </authorList>
    </citation>
    <scope>NUCLEOTIDE SEQUENCE</scope>
    <source>
        <strain evidence="2">Kochi</strain>
    </source>
</reference>
<gene>
    <name evidence="2" type="ORF">AKAME5_000279500</name>
</gene>
<dbReference type="Proteomes" id="UP001279410">
    <property type="component" value="Unassembled WGS sequence"/>
</dbReference>
<name>A0AAD3M8G1_LATJO</name>
<keyword evidence="2" id="KW-0808">Transferase</keyword>
<feature type="compositionally biased region" description="Low complexity" evidence="1">
    <location>
        <begin position="1"/>
        <end position="24"/>
    </location>
</feature>
<proteinExistence type="predicted"/>
<dbReference type="EMBL" id="BRZM01000007">
    <property type="protein sequence ID" value="GLD48904.1"/>
    <property type="molecule type" value="Genomic_DNA"/>
</dbReference>
<keyword evidence="2" id="KW-0418">Kinase</keyword>
<accession>A0AAD3M8G1</accession>
<protein>
    <submittedName>
        <fullName evidence="2">Dual specificity mitogen-activated protein kinase kinase 4 isoform X1</fullName>
    </submittedName>
</protein>
<keyword evidence="3" id="KW-1185">Reference proteome</keyword>
<comment type="caution">
    <text evidence="2">The sequence shown here is derived from an EMBL/GenBank/DDBJ whole genome shotgun (WGS) entry which is preliminary data.</text>
</comment>
<feature type="region of interest" description="Disordered" evidence="1">
    <location>
        <begin position="1"/>
        <end position="44"/>
    </location>
</feature>
<evidence type="ECO:0000313" key="2">
    <source>
        <dbReference type="EMBL" id="GLD48904.1"/>
    </source>
</evidence>
<sequence>MATPSPNNSTTPSSHNSSNNAGSAAHHHHQSQSQHITTMSSMQESNTCWRCQSETGFQINLSGAPPSKPNLFCFSTNSSHPFVSA</sequence>
<dbReference type="AlphaFoldDB" id="A0AAD3M8G1"/>
<dbReference type="GO" id="GO:0016301">
    <property type="term" value="F:kinase activity"/>
    <property type="evidence" value="ECO:0007669"/>
    <property type="project" value="UniProtKB-KW"/>
</dbReference>
<evidence type="ECO:0000256" key="1">
    <source>
        <dbReference type="SAM" id="MobiDB-lite"/>
    </source>
</evidence>
<evidence type="ECO:0000313" key="3">
    <source>
        <dbReference type="Proteomes" id="UP001279410"/>
    </source>
</evidence>
<organism evidence="2 3">
    <name type="scientific">Lates japonicus</name>
    <name type="common">Japanese lates</name>
    <dbReference type="NCBI Taxonomy" id="270547"/>
    <lineage>
        <taxon>Eukaryota</taxon>
        <taxon>Metazoa</taxon>
        <taxon>Chordata</taxon>
        <taxon>Craniata</taxon>
        <taxon>Vertebrata</taxon>
        <taxon>Euteleostomi</taxon>
        <taxon>Actinopterygii</taxon>
        <taxon>Neopterygii</taxon>
        <taxon>Teleostei</taxon>
        <taxon>Neoteleostei</taxon>
        <taxon>Acanthomorphata</taxon>
        <taxon>Carangaria</taxon>
        <taxon>Carangaria incertae sedis</taxon>
        <taxon>Centropomidae</taxon>
        <taxon>Lates</taxon>
    </lineage>
</organism>